<dbReference type="Gene3D" id="3.40.190.80">
    <property type="match status" value="1"/>
</dbReference>
<evidence type="ECO:0000256" key="4">
    <source>
        <dbReference type="ARBA" id="ARBA00022723"/>
    </source>
</evidence>
<sequence>MNINDTAIQSRFANASKIIRRAGELASVYFSQLSTIVVETKANGQDVVSLADREVEKLIRNLISDAYPEDGFLGEEFGLDDGSSGFTWVVDPIDGTSCFVHGQRNWCVAMALVFEGQTAAGLVFDPNADELFSAIAGKGAHLNGEALSVDLSTDLQHGLTSVGANGRVPPKVISSFIHELLEAGGMFVRSGSGALSLAHVACGRLAAYYEPHMNAWDCIAAQCIIREAGGWVNDFLSEGSLSAGGPVIGCAPQLRAPILSLIDKARDTT</sequence>
<name>A0ABS0SG84_9HYPH</name>
<dbReference type="InterPro" id="IPR020583">
    <property type="entry name" value="Inositol_monoP_metal-BS"/>
</dbReference>
<comment type="cofactor">
    <cofactor evidence="2 7">
        <name>Mg(2+)</name>
        <dbReference type="ChEBI" id="CHEBI:18420"/>
    </cofactor>
</comment>
<comment type="caution">
    <text evidence="8">The sequence shown here is derived from an EMBL/GenBank/DDBJ whole genome shotgun (WGS) entry which is preliminary data.</text>
</comment>
<dbReference type="CDD" id="cd01639">
    <property type="entry name" value="IMPase"/>
    <property type="match status" value="1"/>
</dbReference>
<dbReference type="InterPro" id="IPR000760">
    <property type="entry name" value="Inositol_monophosphatase-like"/>
</dbReference>
<evidence type="ECO:0000256" key="5">
    <source>
        <dbReference type="ARBA" id="ARBA00022801"/>
    </source>
</evidence>
<dbReference type="PRINTS" id="PR00377">
    <property type="entry name" value="IMPHPHTASES"/>
</dbReference>
<dbReference type="PROSITE" id="PS00629">
    <property type="entry name" value="IMP_1"/>
    <property type="match status" value="1"/>
</dbReference>
<dbReference type="SUPFAM" id="SSF56655">
    <property type="entry name" value="Carbohydrate phosphatase"/>
    <property type="match status" value="1"/>
</dbReference>
<dbReference type="PANTHER" id="PTHR20854">
    <property type="entry name" value="INOSITOL MONOPHOSPHATASE"/>
    <property type="match status" value="1"/>
</dbReference>
<evidence type="ECO:0000313" key="8">
    <source>
        <dbReference type="EMBL" id="MBI1621804.1"/>
    </source>
</evidence>
<dbReference type="RefSeq" id="WP_198477291.1">
    <property type="nucleotide sequence ID" value="NZ_JADGMQ010000010.1"/>
</dbReference>
<comment type="catalytic activity">
    <reaction evidence="1 7">
        <text>a myo-inositol phosphate + H2O = myo-inositol + phosphate</text>
        <dbReference type="Rhea" id="RHEA:24056"/>
        <dbReference type="ChEBI" id="CHEBI:15377"/>
        <dbReference type="ChEBI" id="CHEBI:17268"/>
        <dbReference type="ChEBI" id="CHEBI:43474"/>
        <dbReference type="ChEBI" id="CHEBI:84139"/>
        <dbReference type="EC" id="3.1.3.25"/>
    </reaction>
</comment>
<dbReference type="Proteomes" id="UP000601789">
    <property type="component" value="Unassembled WGS sequence"/>
</dbReference>
<organism evidence="8 9">
    <name type="scientific">Aquamicrobium zhengzhouense</name>
    <dbReference type="NCBI Taxonomy" id="2781738"/>
    <lineage>
        <taxon>Bacteria</taxon>
        <taxon>Pseudomonadati</taxon>
        <taxon>Pseudomonadota</taxon>
        <taxon>Alphaproteobacteria</taxon>
        <taxon>Hyphomicrobiales</taxon>
        <taxon>Phyllobacteriaceae</taxon>
        <taxon>Aquamicrobium</taxon>
    </lineage>
</organism>
<dbReference type="EMBL" id="JADGMQ010000010">
    <property type="protein sequence ID" value="MBI1621804.1"/>
    <property type="molecule type" value="Genomic_DNA"/>
</dbReference>
<protein>
    <recommendedName>
        <fullName evidence="7">Inositol-1-monophosphatase</fullName>
        <ecNumber evidence="7">3.1.3.25</ecNumber>
    </recommendedName>
</protein>
<evidence type="ECO:0000256" key="3">
    <source>
        <dbReference type="ARBA" id="ARBA00009759"/>
    </source>
</evidence>
<evidence type="ECO:0000256" key="6">
    <source>
        <dbReference type="ARBA" id="ARBA00022842"/>
    </source>
</evidence>
<reference evidence="8 9" key="1">
    <citation type="submission" date="2020-10" db="EMBL/GenBank/DDBJ databases">
        <title>Aquamicrobium zhengzhouensis sp. nov., a exopolysaccharide producing bacterium isolated from farmland soil.</title>
        <authorList>
            <person name="Wang X."/>
        </authorList>
    </citation>
    <scope>NUCLEOTIDE SEQUENCE [LARGE SCALE GENOMIC DNA]</scope>
    <source>
        <strain evidence="9">cd-1</strain>
    </source>
</reference>
<evidence type="ECO:0000313" key="9">
    <source>
        <dbReference type="Proteomes" id="UP000601789"/>
    </source>
</evidence>
<dbReference type="InterPro" id="IPR033942">
    <property type="entry name" value="IMPase"/>
</dbReference>
<proteinExistence type="inferred from homology"/>
<evidence type="ECO:0000256" key="2">
    <source>
        <dbReference type="ARBA" id="ARBA00001946"/>
    </source>
</evidence>
<evidence type="ECO:0000256" key="7">
    <source>
        <dbReference type="RuleBase" id="RU364068"/>
    </source>
</evidence>
<keyword evidence="5 7" id="KW-0378">Hydrolase</keyword>
<keyword evidence="6 7" id="KW-0460">Magnesium</keyword>
<evidence type="ECO:0000256" key="1">
    <source>
        <dbReference type="ARBA" id="ARBA00001033"/>
    </source>
</evidence>
<keyword evidence="4 7" id="KW-0479">Metal-binding</keyword>
<dbReference type="Gene3D" id="3.30.540.10">
    <property type="entry name" value="Fructose-1,6-Bisphosphatase, subunit A, domain 1"/>
    <property type="match status" value="1"/>
</dbReference>
<accession>A0ABS0SG84</accession>
<dbReference type="EC" id="3.1.3.25" evidence="7"/>
<dbReference type="Pfam" id="PF00459">
    <property type="entry name" value="Inositol_P"/>
    <property type="match status" value="1"/>
</dbReference>
<dbReference type="PANTHER" id="PTHR20854:SF4">
    <property type="entry name" value="INOSITOL-1-MONOPHOSPHATASE-RELATED"/>
    <property type="match status" value="1"/>
</dbReference>
<comment type="similarity">
    <text evidence="3 7">Belongs to the inositol monophosphatase superfamily.</text>
</comment>
<gene>
    <name evidence="8" type="ORF">IOD40_14170</name>
</gene>
<keyword evidence="9" id="KW-1185">Reference proteome</keyword>